<dbReference type="EMBL" id="JACHHY010000013">
    <property type="protein sequence ID" value="MBB5019049.1"/>
    <property type="molecule type" value="Genomic_DNA"/>
</dbReference>
<comment type="caution">
    <text evidence="1">The sequence shown here is derived from an EMBL/GenBank/DDBJ whole genome shotgun (WGS) entry which is preliminary data.</text>
</comment>
<gene>
    <name evidence="1" type="ORF">HNQ59_002347</name>
</gene>
<dbReference type="AlphaFoldDB" id="A0A840MPM9"/>
<sequence length="140" mass="14933">MAIAKSLDVTGRADCCAGIVSWIMIDPAMSADSASPTAAGGREIGWMACSKVSSRQPTRNRRDSAVLPPVSAASVLAVTSASHQVFNERQQGWCGKPMKTGRLGALFSFYLPINGQECLIDQAKRLATTLQSTSFQKPSR</sequence>
<keyword evidence="2" id="KW-1185">Reference proteome</keyword>
<reference evidence="1 2" key="1">
    <citation type="submission" date="2020-08" db="EMBL/GenBank/DDBJ databases">
        <title>Genomic Encyclopedia of Type Strains, Phase IV (KMG-IV): sequencing the most valuable type-strain genomes for metagenomic binning, comparative biology and taxonomic classification.</title>
        <authorList>
            <person name="Goeker M."/>
        </authorList>
    </citation>
    <scope>NUCLEOTIDE SEQUENCE [LARGE SCALE GENOMIC DNA]</scope>
    <source>
        <strain evidence="1 2">DSM 27165</strain>
    </source>
</reference>
<evidence type="ECO:0000313" key="2">
    <source>
        <dbReference type="Proteomes" id="UP000575898"/>
    </source>
</evidence>
<evidence type="ECO:0000313" key="1">
    <source>
        <dbReference type="EMBL" id="MBB5019049.1"/>
    </source>
</evidence>
<organism evidence="1 2">
    <name type="scientific">Chitinivorax tropicus</name>
    <dbReference type="NCBI Taxonomy" id="714531"/>
    <lineage>
        <taxon>Bacteria</taxon>
        <taxon>Pseudomonadati</taxon>
        <taxon>Pseudomonadota</taxon>
        <taxon>Betaproteobacteria</taxon>
        <taxon>Chitinivorax</taxon>
    </lineage>
</organism>
<dbReference type="Proteomes" id="UP000575898">
    <property type="component" value="Unassembled WGS sequence"/>
</dbReference>
<name>A0A840MPM9_9PROT</name>
<protein>
    <submittedName>
        <fullName evidence="1">Uncharacterized protein</fullName>
    </submittedName>
</protein>
<proteinExistence type="predicted"/>
<accession>A0A840MPM9</accession>